<dbReference type="InterPro" id="IPR044068">
    <property type="entry name" value="CB"/>
</dbReference>
<dbReference type="RefSeq" id="WP_188886374.1">
    <property type="nucleotide sequence ID" value="NZ_BLYJ01000037.1"/>
</dbReference>
<evidence type="ECO:0000256" key="1">
    <source>
        <dbReference type="PROSITE-ProRule" id="PRU01248"/>
    </source>
</evidence>
<gene>
    <name evidence="3" type="ORF">BUFA31_23380</name>
</gene>
<accession>A0ABQ1E2H4</accession>
<protein>
    <recommendedName>
        <fullName evidence="2">Core-binding (CB) domain-containing protein</fullName>
    </recommendedName>
</protein>
<keyword evidence="4" id="KW-1185">Reference proteome</keyword>
<reference evidence="3 4" key="1">
    <citation type="submission" date="2020-06" db="EMBL/GenBank/DDBJ databases">
        <title>Characterization of fructooligosaccharide metabolism and fructooligosaccharide-degrading enzymes in human commensal butyrate producers.</title>
        <authorList>
            <person name="Tanno H."/>
            <person name="Fujii T."/>
            <person name="Hirano K."/>
            <person name="Maeno S."/>
            <person name="Tonozuka T."/>
            <person name="Sakamoto M."/>
            <person name="Ohkuma M."/>
            <person name="Tochio T."/>
            <person name="Endo A."/>
        </authorList>
    </citation>
    <scope>NUCLEOTIDE SEQUENCE [LARGE SCALE GENOMIC DNA]</scope>
    <source>
        <strain evidence="3 4">JCM 31056</strain>
    </source>
</reference>
<evidence type="ECO:0000313" key="4">
    <source>
        <dbReference type="Proteomes" id="UP000620147"/>
    </source>
</evidence>
<sequence length="306" mass="35357">MGNRNNNGSLFHQLINAPELMERQDLSQPVSFQTRENYCNWCHKAAAVFKSYGIQNLSEIGKDEIQRYENQLEAEGKSASTIHNYLVPICKATGIAIKDIRKPIRASSEFKRSAGKGRGYGGKPAELNKYLGLREGDLKRLRGDSLIYKNGHCYVIVDKGKGGKYQEQRVCDKDVADVQKFFDGSHRKLFIAGDFGRNFDYHGQRREYAMNICAYYTEQAKDPKFRKELYKEIATQWHQLNKKHRGHLEPLSFFDQPYVLRGKNKDLAIKQGRPWILDRLALRATSVLHLAHWRDNVTVQSYLARR</sequence>
<feature type="domain" description="Core-binding (CB)" evidence="2">
    <location>
        <begin position="21"/>
        <end position="97"/>
    </location>
</feature>
<name>A0ABQ1E2H4_9FIRM</name>
<evidence type="ECO:0000313" key="3">
    <source>
        <dbReference type="EMBL" id="GFO89174.1"/>
    </source>
</evidence>
<dbReference type="InterPro" id="IPR011010">
    <property type="entry name" value="DNA_brk_join_enz"/>
</dbReference>
<keyword evidence="1" id="KW-0238">DNA-binding</keyword>
<dbReference type="SUPFAM" id="SSF56349">
    <property type="entry name" value="DNA breaking-rejoining enzymes"/>
    <property type="match status" value="1"/>
</dbReference>
<dbReference type="PROSITE" id="PS51900">
    <property type="entry name" value="CB"/>
    <property type="match status" value="1"/>
</dbReference>
<comment type="caution">
    <text evidence="3">The sequence shown here is derived from an EMBL/GenBank/DDBJ whole genome shotgun (WGS) entry which is preliminary data.</text>
</comment>
<proteinExistence type="predicted"/>
<dbReference type="Proteomes" id="UP000620147">
    <property type="component" value="Unassembled WGS sequence"/>
</dbReference>
<evidence type="ECO:0000259" key="2">
    <source>
        <dbReference type="PROSITE" id="PS51900"/>
    </source>
</evidence>
<organism evidence="3 4">
    <name type="scientific">Butyricicoccus faecihominis</name>
    <dbReference type="NCBI Taxonomy" id="1712515"/>
    <lineage>
        <taxon>Bacteria</taxon>
        <taxon>Bacillati</taxon>
        <taxon>Bacillota</taxon>
        <taxon>Clostridia</taxon>
        <taxon>Eubacteriales</taxon>
        <taxon>Butyricicoccaceae</taxon>
        <taxon>Butyricicoccus</taxon>
    </lineage>
</organism>
<dbReference type="EMBL" id="BLYJ01000037">
    <property type="protein sequence ID" value="GFO89174.1"/>
    <property type="molecule type" value="Genomic_DNA"/>
</dbReference>